<evidence type="ECO:0000313" key="3">
    <source>
        <dbReference type="EMBL" id="CAB4198930.1"/>
    </source>
</evidence>
<organism evidence="3">
    <name type="scientific">uncultured Caudovirales phage</name>
    <dbReference type="NCBI Taxonomy" id="2100421"/>
    <lineage>
        <taxon>Viruses</taxon>
        <taxon>Duplodnaviria</taxon>
        <taxon>Heunggongvirae</taxon>
        <taxon>Uroviricota</taxon>
        <taxon>Caudoviricetes</taxon>
        <taxon>Peduoviridae</taxon>
        <taxon>Maltschvirus</taxon>
        <taxon>Maltschvirus maltsch</taxon>
    </lineage>
</organism>
<dbReference type="EMBL" id="LR796864">
    <property type="protein sequence ID" value="CAB4171255.1"/>
    <property type="molecule type" value="Genomic_DNA"/>
</dbReference>
<reference evidence="3" key="1">
    <citation type="submission" date="2020-05" db="EMBL/GenBank/DDBJ databases">
        <authorList>
            <person name="Chiriac C."/>
            <person name="Salcher M."/>
            <person name="Ghai R."/>
            <person name="Kavagutti S V."/>
        </authorList>
    </citation>
    <scope>NUCLEOTIDE SEQUENCE</scope>
</reference>
<gene>
    <name evidence="2" type="ORF">UFOVP1091_40</name>
    <name evidence="3" type="ORF">UFOVP1335_6</name>
    <name evidence="4" type="ORF">UFOVP1445_40</name>
    <name evidence="1" type="ORF">UFOVP914_27</name>
</gene>
<dbReference type="EMBL" id="LR797381">
    <property type="protein sequence ID" value="CAB4212869.1"/>
    <property type="molecule type" value="Genomic_DNA"/>
</dbReference>
<sequence length="71" mass="8167">MLTNKDCLENNESGEITKGDVFGIIDYLIDGLGDYIENSGGRPYDDDEILNIRTWVLRCTIWLNEKIKEMP</sequence>
<name>A0A6J5RNB1_9CAUD</name>
<proteinExistence type="predicted"/>
<evidence type="ECO:0000313" key="1">
    <source>
        <dbReference type="EMBL" id="CAB4171255.1"/>
    </source>
</evidence>
<protein>
    <submittedName>
        <fullName evidence="3">Uncharacterized protein</fullName>
    </submittedName>
</protein>
<accession>A0A6J5RNB1</accession>
<evidence type="ECO:0000313" key="2">
    <source>
        <dbReference type="EMBL" id="CAB4183177.1"/>
    </source>
</evidence>
<dbReference type="EMBL" id="LR797281">
    <property type="protein sequence ID" value="CAB4198930.1"/>
    <property type="molecule type" value="Genomic_DNA"/>
</dbReference>
<evidence type="ECO:0000313" key="4">
    <source>
        <dbReference type="EMBL" id="CAB4212869.1"/>
    </source>
</evidence>
<dbReference type="EMBL" id="LR797033">
    <property type="protein sequence ID" value="CAB4183177.1"/>
    <property type="molecule type" value="Genomic_DNA"/>
</dbReference>